<sequence>MFYREGNIKDIPVELIEINNFDKPYELPDQDLTFKNFRRYAPIGGSGYAPLYIAESNCGKVKLTMKLRGMSDVEATMIYDDGRYSIHTNNVKRLGFTTKHNSNGLFVEKNAYRIGVGAPLQVGDQVNNRNGVCEVLLITDDSVILKDDKNKTILVRKNDKGAMNAHSFDWLEE</sequence>
<dbReference type="KEGG" id="vg:9861677"/>
<dbReference type="EMBL" id="HM452126">
    <property type="protein sequence ID" value="ADM80113.1"/>
    <property type="molecule type" value="Genomic_DNA"/>
</dbReference>
<dbReference type="Proteomes" id="UP000002236">
    <property type="component" value="Segment"/>
</dbReference>
<name>E1A224_9CAUD</name>
<dbReference type="GeneID" id="9861677"/>
<protein>
    <submittedName>
        <fullName evidence="1">Uncharacterized protein</fullName>
    </submittedName>
</protein>
<evidence type="ECO:0000313" key="1">
    <source>
        <dbReference type="EMBL" id="ADM80113.1"/>
    </source>
</evidence>
<accession>E1A224</accession>
<evidence type="ECO:0000313" key="2">
    <source>
        <dbReference type="Proteomes" id="UP000002236"/>
    </source>
</evidence>
<proteinExistence type="predicted"/>
<dbReference type="OrthoDB" id="19470at10239"/>
<gene>
    <name evidence="1" type="ORF">phiAS5_ORF0270</name>
</gene>
<reference evidence="1 2" key="1">
    <citation type="journal article" date="2012" name="Vet. Microbiol.">
        <title>Complete genome sequence and characterization of a broad-host range T4-like bacteriophage phiAS5 infecting Aeromonas salmonicida subsp. salmonicida.</title>
        <authorList>
            <person name="Kim J.H."/>
            <person name="Son J.S."/>
            <person name="Choi Y.J."/>
            <person name="Choresca C.H.Jr."/>
            <person name="Shin S.P."/>
            <person name="Han J.E."/>
            <person name="Jun J.W."/>
            <person name="Park S.C."/>
        </authorList>
    </citation>
    <scope>NUCLEOTIDE SEQUENCE [LARGE SCALE GENOMIC DNA]</scope>
</reference>
<organism evidence="1 2">
    <name type="scientific">Aeromonas phage phiAS5</name>
    <dbReference type="NCBI Taxonomy" id="879630"/>
    <lineage>
        <taxon>Viruses</taxon>
        <taxon>Duplodnaviria</taxon>
        <taxon>Heunggongvirae</taxon>
        <taxon>Uroviricota</taxon>
        <taxon>Caudoviricetes</taxon>
        <taxon>Pantevenvirales</taxon>
        <taxon>Straboviridae</taxon>
        <taxon>Chrysonvirus</taxon>
        <taxon>Chrysonvirus as5</taxon>
    </lineage>
</organism>
<keyword evidence="2" id="KW-1185">Reference proteome</keyword>
<dbReference type="RefSeq" id="YP_003969559.1">
    <property type="nucleotide sequence ID" value="NC_014636.1"/>
</dbReference>